<feature type="region of interest" description="Disordered" evidence="1">
    <location>
        <begin position="35"/>
        <end position="54"/>
    </location>
</feature>
<reference evidence="2 3" key="1">
    <citation type="submission" date="2018-07" db="EMBL/GenBank/DDBJ databases">
        <authorList>
            <person name="Wofford K.M."/>
            <person name="Typhair T.J."/>
            <person name="Gonzales M.A."/>
            <person name="Castillo J.C."/>
            <person name="Smith B.R."/>
            <person name="Klug H.M."/>
            <person name="Hughes L.E."/>
            <person name="Garlena R.A."/>
            <person name="Russell D.A."/>
            <person name="Pope W.H."/>
            <person name="Jacobs-Sera D."/>
            <person name="Hatfull G.F."/>
        </authorList>
    </citation>
    <scope>NUCLEOTIDE SEQUENCE [LARGE SCALE GENOMIC DNA]</scope>
</reference>
<dbReference type="Proteomes" id="UP000260216">
    <property type="component" value="Segment"/>
</dbReference>
<gene>
    <name evidence="2" type="primary">254</name>
    <name evidence="2" type="ORF">SEA_WOFFORD_254</name>
</gene>
<name>A0A345MA67_9CAUD</name>
<dbReference type="RefSeq" id="YP_009839897.1">
    <property type="nucleotide sequence ID" value="NC_048722.1"/>
</dbReference>
<sequence>MVNVLRDIRKMRDLPDAEVSGRFAGLVDAYVKGLNDPKNNKGNPGMGSVPSRRVSKIKRKKGQLTPSEILFAMHGALWKIGWTQGVLRDNEGRMCLRGALIYMNLKGHVHPDDLNIVAEYLHNETRRKNGDSRQYNFIYWNNDPKRTLGDVLKLLEDCKNRAKLAGE</sequence>
<protein>
    <submittedName>
        <fullName evidence="2">Uncharacterized protein</fullName>
    </submittedName>
</protein>
<evidence type="ECO:0000313" key="3">
    <source>
        <dbReference type="Proteomes" id="UP000260216"/>
    </source>
</evidence>
<keyword evidence="3" id="KW-1185">Reference proteome</keyword>
<accession>A0A345MA67</accession>
<evidence type="ECO:0000256" key="1">
    <source>
        <dbReference type="SAM" id="MobiDB-lite"/>
    </source>
</evidence>
<proteinExistence type="predicted"/>
<dbReference type="InterPro" id="IPR045677">
    <property type="entry name" value="DUF6197"/>
</dbReference>
<dbReference type="KEGG" id="vg:55609662"/>
<dbReference type="Pfam" id="PF19698">
    <property type="entry name" value="DUF6197"/>
    <property type="match status" value="1"/>
</dbReference>
<dbReference type="EMBL" id="MH576968">
    <property type="protein sequence ID" value="AXH67388.1"/>
    <property type="molecule type" value="Genomic_DNA"/>
</dbReference>
<dbReference type="GeneID" id="55609662"/>
<evidence type="ECO:0000313" key="2">
    <source>
        <dbReference type="EMBL" id="AXH67388.1"/>
    </source>
</evidence>
<organism evidence="2 3">
    <name type="scientific">Streptomyces phage Wofford</name>
    <dbReference type="NCBI Taxonomy" id="2283267"/>
    <lineage>
        <taxon>Viruses</taxon>
        <taxon>Duplodnaviria</taxon>
        <taxon>Heunggongvirae</taxon>
        <taxon>Uroviricota</taxon>
        <taxon>Caudoviricetes</taxon>
        <taxon>Stanwilliamsviridae</taxon>
        <taxon>Boydwoodruffvirinae</taxon>
        <taxon>Karimacvirus</taxon>
        <taxon>Karimacvirus wofford</taxon>
        <taxon>Streptomyces virus Wofford</taxon>
    </lineage>
</organism>